<dbReference type="InterPro" id="IPR018252">
    <property type="entry name" value="Annexin_repeat_CS"/>
</dbReference>
<keyword evidence="7" id="KW-1185">Reference proteome</keyword>
<name>A0AAN9FL69_CROPI</name>
<dbReference type="GO" id="GO:0001786">
    <property type="term" value="F:phosphatidylserine binding"/>
    <property type="evidence" value="ECO:0007669"/>
    <property type="project" value="TreeGrafter"/>
</dbReference>
<organism evidence="6 7">
    <name type="scientific">Crotalaria pallida</name>
    <name type="common">Smooth rattlebox</name>
    <name type="synonym">Crotalaria striata</name>
    <dbReference type="NCBI Taxonomy" id="3830"/>
    <lineage>
        <taxon>Eukaryota</taxon>
        <taxon>Viridiplantae</taxon>
        <taxon>Streptophyta</taxon>
        <taxon>Embryophyta</taxon>
        <taxon>Tracheophyta</taxon>
        <taxon>Spermatophyta</taxon>
        <taxon>Magnoliopsida</taxon>
        <taxon>eudicotyledons</taxon>
        <taxon>Gunneridae</taxon>
        <taxon>Pentapetalae</taxon>
        <taxon>rosids</taxon>
        <taxon>fabids</taxon>
        <taxon>Fabales</taxon>
        <taxon>Fabaceae</taxon>
        <taxon>Papilionoideae</taxon>
        <taxon>50 kb inversion clade</taxon>
        <taxon>genistoids sensu lato</taxon>
        <taxon>core genistoids</taxon>
        <taxon>Crotalarieae</taxon>
        <taxon>Crotalaria</taxon>
    </lineage>
</organism>
<dbReference type="GO" id="GO:0009408">
    <property type="term" value="P:response to heat"/>
    <property type="evidence" value="ECO:0007669"/>
    <property type="project" value="TreeGrafter"/>
</dbReference>
<dbReference type="PANTHER" id="PTHR10502:SF191">
    <property type="entry name" value="ANNEXIN"/>
    <property type="match status" value="1"/>
</dbReference>
<dbReference type="InterPro" id="IPR001464">
    <property type="entry name" value="Annexin"/>
</dbReference>
<accession>A0AAN9FL69</accession>
<reference evidence="6 7" key="1">
    <citation type="submission" date="2024-01" db="EMBL/GenBank/DDBJ databases">
        <title>The genomes of 5 underutilized Papilionoideae crops provide insights into root nodulation and disease resistanc.</title>
        <authorList>
            <person name="Yuan L."/>
        </authorList>
    </citation>
    <scope>NUCLEOTIDE SEQUENCE [LARGE SCALE GENOMIC DNA]</scope>
    <source>
        <strain evidence="6">ZHUSHIDOU_FW_LH</strain>
        <tissue evidence="6">Leaf</tissue>
    </source>
</reference>
<evidence type="ECO:0000313" key="6">
    <source>
        <dbReference type="EMBL" id="KAK7273978.1"/>
    </source>
</evidence>
<dbReference type="EMBL" id="JAYWIO010000003">
    <property type="protein sequence ID" value="KAK7273978.1"/>
    <property type="molecule type" value="Genomic_DNA"/>
</dbReference>
<dbReference type="FunFam" id="1.10.220.10:FF:000002">
    <property type="entry name" value="Annexin"/>
    <property type="match status" value="1"/>
</dbReference>
<dbReference type="Gene3D" id="1.10.220.10">
    <property type="entry name" value="Annexin"/>
    <property type="match status" value="4"/>
</dbReference>
<evidence type="ECO:0000256" key="1">
    <source>
        <dbReference type="ARBA" id="ARBA00022737"/>
    </source>
</evidence>
<keyword evidence="3 5" id="KW-0041">Annexin</keyword>
<evidence type="ECO:0000313" key="7">
    <source>
        <dbReference type="Proteomes" id="UP001372338"/>
    </source>
</evidence>
<dbReference type="PRINTS" id="PR00196">
    <property type="entry name" value="ANNEXIN"/>
</dbReference>
<gene>
    <name evidence="6" type="ORF">RIF29_15047</name>
</gene>
<dbReference type="PROSITE" id="PS51897">
    <property type="entry name" value="ANNEXIN_2"/>
    <property type="match status" value="4"/>
</dbReference>
<evidence type="ECO:0000256" key="5">
    <source>
        <dbReference type="RuleBase" id="RU003540"/>
    </source>
</evidence>
<keyword evidence="1 5" id="KW-0677">Repeat</keyword>
<dbReference type="AlphaFoldDB" id="A0AAN9FL69"/>
<comment type="similarity">
    <text evidence="5">Belongs to the annexin family.</text>
</comment>
<dbReference type="GO" id="GO:0005886">
    <property type="term" value="C:plasma membrane"/>
    <property type="evidence" value="ECO:0007669"/>
    <property type="project" value="TreeGrafter"/>
</dbReference>
<dbReference type="Pfam" id="PF00191">
    <property type="entry name" value="Annexin"/>
    <property type="match status" value="4"/>
</dbReference>
<dbReference type="Proteomes" id="UP001372338">
    <property type="component" value="Unassembled WGS sequence"/>
</dbReference>
<keyword evidence="2 5" id="KW-0106">Calcium</keyword>
<comment type="caution">
    <text evidence="6">The sequence shown here is derived from an EMBL/GenBank/DDBJ whole genome shotgun (WGS) entry which is preliminary data.</text>
</comment>
<keyword evidence="4 5" id="KW-0111">Calcium/phospholipid-binding</keyword>
<dbReference type="SUPFAM" id="SSF47874">
    <property type="entry name" value="Annexin"/>
    <property type="match status" value="1"/>
</dbReference>
<dbReference type="SMART" id="SM00335">
    <property type="entry name" value="ANX"/>
    <property type="match status" value="4"/>
</dbReference>
<dbReference type="InterPro" id="IPR037104">
    <property type="entry name" value="Annexin_sf"/>
</dbReference>
<dbReference type="FunFam" id="1.10.220.10:FF:000001">
    <property type="entry name" value="Annexin"/>
    <property type="match status" value="1"/>
</dbReference>
<evidence type="ECO:0000256" key="4">
    <source>
        <dbReference type="ARBA" id="ARBA00023302"/>
    </source>
</evidence>
<sequence length="377" mass="42430">MTTLNAPPTSTTPRDDARMLHKAFKGLGCDTSNIIKILAHRNSEQRDLLQQEYETTYSEPLSKRLSSELHGNLKKAVLLWLNDPPTRDATILRQALTAQSGRVIDFQAITEIICSRTPSQIRRFKEVYLSSYHSNIEHDIEKQTSGDHKKLLLAYVSIPRYEGPELDHGIVQQDAQQLYRSRERRIGNDENVFIKIFSERSSTHLAAVALAYKGLHGNTLEKAIKKETSGLFLSGLLAILRFATNPALYFAKILRKSMKGVGTDDSRLIRVIVTRTEIDMQYIKVAYFSQYGKPLTHAVRSDTSGHYKDFLLHLLGTHFFSSHVLMEEGFDGVAALMVVARGKDFMAVVWPGRDGDVGECSSDDGFARVEDDAQCHD</sequence>
<dbReference type="GO" id="GO:0005737">
    <property type="term" value="C:cytoplasm"/>
    <property type="evidence" value="ECO:0007669"/>
    <property type="project" value="TreeGrafter"/>
</dbReference>
<evidence type="ECO:0000256" key="2">
    <source>
        <dbReference type="ARBA" id="ARBA00022837"/>
    </source>
</evidence>
<dbReference type="GO" id="GO:0009414">
    <property type="term" value="P:response to water deprivation"/>
    <property type="evidence" value="ECO:0007669"/>
    <property type="project" value="TreeGrafter"/>
</dbReference>
<comment type="domain">
    <text evidence="5">A pair of annexin repeats may form one binding site for calcium and phospholipid.</text>
</comment>
<dbReference type="GO" id="GO:0009651">
    <property type="term" value="P:response to salt stress"/>
    <property type="evidence" value="ECO:0007669"/>
    <property type="project" value="TreeGrafter"/>
</dbReference>
<proteinExistence type="inferred from homology"/>
<dbReference type="InterPro" id="IPR018502">
    <property type="entry name" value="Annexin_repeat"/>
</dbReference>
<dbReference type="PANTHER" id="PTHR10502">
    <property type="entry name" value="ANNEXIN"/>
    <property type="match status" value="1"/>
</dbReference>
<dbReference type="GO" id="GO:0005509">
    <property type="term" value="F:calcium ion binding"/>
    <property type="evidence" value="ECO:0007669"/>
    <property type="project" value="InterPro"/>
</dbReference>
<dbReference type="GO" id="GO:0005544">
    <property type="term" value="F:calcium-dependent phospholipid binding"/>
    <property type="evidence" value="ECO:0007669"/>
    <property type="project" value="UniProtKB-KW"/>
</dbReference>
<evidence type="ECO:0000256" key="3">
    <source>
        <dbReference type="ARBA" id="ARBA00023216"/>
    </source>
</evidence>
<protein>
    <recommendedName>
        <fullName evidence="5">Annexin</fullName>
    </recommendedName>
</protein>
<dbReference type="PROSITE" id="PS00223">
    <property type="entry name" value="ANNEXIN_1"/>
    <property type="match status" value="1"/>
</dbReference>
<dbReference type="GO" id="GO:0009409">
    <property type="term" value="P:response to cold"/>
    <property type="evidence" value="ECO:0007669"/>
    <property type="project" value="TreeGrafter"/>
</dbReference>